<dbReference type="Pfam" id="PF02798">
    <property type="entry name" value="GST_N"/>
    <property type="match status" value="1"/>
</dbReference>
<dbReference type="InterPro" id="IPR010987">
    <property type="entry name" value="Glutathione-S-Trfase_C-like"/>
</dbReference>
<dbReference type="PROSITE" id="PS50404">
    <property type="entry name" value="GST_NTER"/>
    <property type="match status" value="1"/>
</dbReference>
<sequence length="217" mass="24279">MREGHVKVTYFGFPGRAEPIRLALVIGGVEFEDERVAFSDWPVMKGKVPFGTLPVVEFDGAVIGQSIAALMFVGKKTGLYPDDPISAARVDEILLYLHDFSSETVSTVWERDSQLREKRVTKLMRQSLPEVLGRVEQILAQNGSGFCVGDAMTVADLFVFSICLQLTVYQHENSLPSGTQDLWPGLPHLLALRRRINGHPAVRDWYLRQPSNLRALL</sequence>
<dbReference type="Gene3D" id="1.20.1050.10">
    <property type="match status" value="1"/>
</dbReference>
<protein>
    <recommendedName>
        <fullName evidence="4">Glutathione transferase</fullName>
    </recommendedName>
</protein>
<dbReference type="SFLD" id="SFLDS00019">
    <property type="entry name" value="Glutathione_Transferase_(cytos"/>
    <property type="match status" value="1"/>
</dbReference>
<dbReference type="PANTHER" id="PTHR11571:SF252">
    <property type="entry name" value="GLUTATHIONE S-TRANSFERASE"/>
    <property type="match status" value="1"/>
</dbReference>
<dbReference type="CDD" id="cd03039">
    <property type="entry name" value="GST_N_Sigma_like"/>
    <property type="match status" value="1"/>
</dbReference>
<evidence type="ECO:0000259" key="2">
    <source>
        <dbReference type="PROSITE" id="PS50405"/>
    </source>
</evidence>
<dbReference type="InterPro" id="IPR040079">
    <property type="entry name" value="Glutathione_S-Trfase"/>
</dbReference>
<dbReference type="PANTHER" id="PTHR11571">
    <property type="entry name" value="GLUTATHIONE S-TRANSFERASE"/>
    <property type="match status" value="1"/>
</dbReference>
<dbReference type="CDD" id="cd03192">
    <property type="entry name" value="GST_C_Sigma_like"/>
    <property type="match status" value="1"/>
</dbReference>
<dbReference type="SFLD" id="SFLDG00363">
    <property type="entry name" value="AMPS_(cytGST):_Alpha-__Mu-__Pi"/>
    <property type="match status" value="1"/>
</dbReference>
<dbReference type="InterPro" id="IPR036249">
    <property type="entry name" value="Thioredoxin-like_sf"/>
</dbReference>
<feature type="domain" description="GST C-terminal" evidence="2">
    <location>
        <begin position="83"/>
        <end position="213"/>
    </location>
</feature>
<evidence type="ECO:0008006" key="4">
    <source>
        <dbReference type="Google" id="ProtNLM"/>
    </source>
</evidence>
<dbReference type="GO" id="GO:0004364">
    <property type="term" value="F:glutathione transferase activity"/>
    <property type="evidence" value="ECO:0007669"/>
    <property type="project" value="TreeGrafter"/>
</dbReference>
<proteinExistence type="predicted"/>
<dbReference type="PROSITE" id="PS50405">
    <property type="entry name" value="GST_CTER"/>
    <property type="match status" value="1"/>
</dbReference>
<accession>A0A7S1XG90</accession>
<name>A0A7S1XG90_9RHOD</name>
<dbReference type="InterPro" id="IPR050213">
    <property type="entry name" value="GST_superfamily"/>
</dbReference>
<dbReference type="Gene3D" id="3.40.30.10">
    <property type="entry name" value="Glutaredoxin"/>
    <property type="match status" value="1"/>
</dbReference>
<gene>
    <name evidence="3" type="ORF">CCAE0312_LOCUS7463</name>
</gene>
<dbReference type="InterPro" id="IPR004045">
    <property type="entry name" value="Glutathione_S-Trfase_N"/>
</dbReference>
<dbReference type="InterPro" id="IPR004046">
    <property type="entry name" value="GST_C"/>
</dbReference>
<dbReference type="SUPFAM" id="SSF52833">
    <property type="entry name" value="Thioredoxin-like"/>
    <property type="match status" value="1"/>
</dbReference>
<dbReference type="AlphaFoldDB" id="A0A7S1XG90"/>
<dbReference type="SFLD" id="SFLDG01205">
    <property type="entry name" value="AMPS.1"/>
    <property type="match status" value="1"/>
</dbReference>
<dbReference type="SUPFAM" id="SSF47616">
    <property type="entry name" value="GST C-terminal domain-like"/>
    <property type="match status" value="1"/>
</dbReference>
<reference evidence="3" key="1">
    <citation type="submission" date="2021-01" db="EMBL/GenBank/DDBJ databases">
        <authorList>
            <person name="Corre E."/>
            <person name="Pelletier E."/>
            <person name="Niang G."/>
            <person name="Scheremetjew M."/>
            <person name="Finn R."/>
            <person name="Kale V."/>
            <person name="Holt S."/>
            <person name="Cochrane G."/>
            <person name="Meng A."/>
            <person name="Brown T."/>
            <person name="Cohen L."/>
        </authorList>
    </citation>
    <scope>NUCLEOTIDE SEQUENCE</scope>
    <source>
        <strain evidence="3">SAG 36.94</strain>
    </source>
</reference>
<dbReference type="EMBL" id="HBGH01013292">
    <property type="protein sequence ID" value="CAD9235372.1"/>
    <property type="molecule type" value="Transcribed_RNA"/>
</dbReference>
<evidence type="ECO:0000259" key="1">
    <source>
        <dbReference type="PROSITE" id="PS50404"/>
    </source>
</evidence>
<feature type="domain" description="GST N-terminal" evidence="1">
    <location>
        <begin position="4"/>
        <end position="81"/>
    </location>
</feature>
<dbReference type="InterPro" id="IPR036282">
    <property type="entry name" value="Glutathione-S-Trfase_C_sf"/>
</dbReference>
<dbReference type="Pfam" id="PF14497">
    <property type="entry name" value="GST_C_3"/>
    <property type="match status" value="1"/>
</dbReference>
<organism evidence="3">
    <name type="scientific">Compsopogon caeruleus</name>
    <dbReference type="NCBI Taxonomy" id="31354"/>
    <lineage>
        <taxon>Eukaryota</taxon>
        <taxon>Rhodophyta</taxon>
        <taxon>Compsopogonophyceae</taxon>
        <taxon>Compsopogonales</taxon>
        <taxon>Compsopogonaceae</taxon>
        <taxon>Compsopogon</taxon>
    </lineage>
</organism>
<dbReference type="GO" id="GO:0006749">
    <property type="term" value="P:glutathione metabolic process"/>
    <property type="evidence" value="ECO:0007669"/>
    <property type="project" value="TreeGrafter"/>
</dbReference>
<evidence type="ECO:0000313" key="3">
    <source>
        <dbReference type="EMBL" id="CAD9235372.1"/>
    </source>
</evidence>